<keyword evidence="4" id="KW-1185">Reference proteome</keyword>
<organism evidence="3 4">
    <name type="scientific">Cytospora chrysosperma</name>
    <name type="common">Cytospora canker fungus</name>
    <name type="synonym">Sphaeria chrysosperma</name>
    <dbReference type="NCBI Taxonomy" id="252740"/>
    <lineage>
        <taxon>Eukaryota</taxon>
        <taxon>Fungi</taxon>
        <taxon>Dikarya</taxon>
        <taxon>Ascomycota</taxon>
        <taxon>Pezizomycotina</taxon>
        <taxon>Sordariomycetes</taxon>
        <taxon>Sordariomycetidae</taxon>
        <taxon>Diaporthales</taxon>
        <taxon>Cytosporaceae</taxon>
        <taxon>Cytospora</taxon>
    </lineage>
</organism>
<gene>
    <name evidence="3" type="ORF">VSDG_02965</name>
</gene>
<feature type="region of interest" description="Disordered" evidence="1">
    <location>
        <begin position="157"/>
        <end position="180"/>
    </location>
</feature>
<proteinExistence type="predicted"/>
<protein>
    <submittedName>
        <fullName evidence="3">Uncharacterized protein</fullName>
    </submittedName>
</protein>
<reference evidence="3 4" key="1">
    <citation type="submission" date="2015-09" db="EMBL/GenBank/DDBJ databases">
        <title>Host preference determinants of Valsa canker pathogens revealed by comparative genomics.</title>
        <authorList>
            <person name="Yin Z."/>
            <person name="Huang L."/>
        </authorList>
    </citation>
    <scope>NUCLEOTIDE SEQUENCE [LARGE SCALE GENOMIC DNA]</scope>
    <source>
        <strain evidence="3 4">YSFL</strain>
    </source>
</reference>
<evidence type="ECO:0000256" key="2">
    <source>
        <dbReference type="SAM" id="Phobius"/>
    </source>
</evidence>
<sequence length="180" mass="18833">MSCTDSTWDSSACPDIQCEGQEATDAETWMAICYATNGTSCCLRGSPTCCTDSSSIFFDYSPGRAIAILDSDGTPISSTLRKRTTTVTATPMASSTLTIPTASSSNAAEIGLGVRLGVVLVIAAVAVTALLMKTRSEKAMRKRAEVALAAVRGIKQSDHGYKDNAPSPPPWVPPPVELPS</sequence>
<dbReference type="EMBL" id="LJZO01000010">
    <property type="protein sequence ID" value="ROV99700.1"/>
    <property type="molecule type" value="Genomic_DNA"/>
</dbReference>
<evidence type="ECO:0000256" key="1">
    <source>
        <dbReference type="SAM" id="MobiDB-lite"/>
    </source>
</evidence>
<keyword evidence="2" id="KW-1133">Transmembrane helix</keyword>
<comment type="caution">
    <text evidence="3">The sequence shown here is derived from an EMBL/GenBank/DDBJ whole genome shotgun (WGS) entry which is preliminary data.</text>
</comment>
<feature type="transmembrane region" description="Helical" evidence="2">
    <location>
        <begin position="112"/>
        <end position="132"/>
    </location>
</feature>
<dbReference type="STRING" id="252740.A0A423W8N1"/>
<dbReference type="AlphaFoldDB" id="A0A423W8N1"/>
<feature type="compositionally biased region" description="Pro residues" evidence="1">
    <location>
        <begin position="166"/>
        <end position="180"/>
    </location>
</feature>
<keyword evidence="2" id="KW-0472">Membrane</keyword>
<evidence type="ECO:0000313" key="3">
    <source>
        <dbReference type="EMBL" id="ROV99700.1"/>
    </source>
</evidence>
<keyword evidence="2" id="KW-0812">Transmembrane</keyword>
<name>A0A423W8N1_CYTCH</name>
<accession>A0A423W8N1</accession>
<dbReference type="Proteomes" id="UP000284375">
    <property type="component" value="Unassembled WGS sequence"/>
</dbReference>
<evidence type="ECO:0000313" key="4">
    <source>
        <dbReference type="Proteomes" id="UP000284375"/>
    </source>
</evidence>